<keyword evidence="2" id="KW-0732">Signal</keyword>
<dbReference type="KEGG" id="amex:103023503"/>
<dbReference type="EMBL" id="JAICCE010000001">
    <property type="protein sequence ID" value="KAG9281639.1"/>
    <property type="molecule type" value="Genomic_DNA"/>
</dbReference>
<evidence type="ECO:0000313" key="4">
    <source>
        <dbReference type="Proteomes" id="UP000752171"/>
    </source>
</evidence>
<evidence type="ECO:0000313" key="3">
    <source>
        <dbReference type="EMBL" id="KAG9281639.1"/>
    </source>
</evidence>
<evidence type="ECO:0000256" key="2">
    <source>
        <dbReference type="SAM" id="SignalP"/>
    </source>
</evidence>
<name>A0A8T2MC51_ASTMX</name>
<dbReference type="AlphaFoldDB" id="A0A8T2MC51"/>
<keyword evidence="1" id="KW-1133">Transmembrane helix</keyword>
<reference evidence="3 4" key="1">
    <citation type="submission" date="2021-07" db="EMBL/GenBank/DDBJ databases">
        <authorList>
            <person name="Imarazene B."/>
            <person name="Zahm M."/>
            <person name="Klopp C."/>
            <person name="Cabau C."/>
            <person name="Beille S."/>
            <person name="Jouanno E."/>
            <person name="Castinel A."/>
            <person name="Lluch J."/>
            <person name="Gil L."/>
            <person name="Kuchtly C."/>
            <person name="Lopez Roques C."/>
            <person name="Donnadieu C."/>
            <person name="Parrinello H."/>
            <person name="Journot L."/>
            <person name="Du K."/>
            <person name="Schartl M."/>
            <person name="Retaux S."/>
            <person name="Guiguen Y."/>
        </authorList>
    </citation>
    <scope>NUCLEOTIDE SEQUENCE [LARGE SCALE GENOMIC DNA]</scope>
    <source>
        <strain evidence="3">Pach_M1</strain>
        <tissue evidence="3">Testis</tissue>
    </source>
</reference>
<dbReference type="Proteomes" id="UP000752171">
    <property type="component" value="Unassembled WGS sequence"/>
</dbReference>
<feature type="transmembrane region" description="Helical" evidence="1">
    <location>
        <begin position="104"/>
        <end position="130"/>
    </location>
</feature>
<organism evidence="3 4">
    <name type="scientific">Astyanax mexicanus</name>
    <name type="common">Blind cave fish</name>
    <name type="synonym">Astyanax fasciatus mexicanus</name>
    <dbReference type="NCBI Taxonomy" id="7994"/>
    <lineage>
        <taxon>Eukaryota</taxon>
        <taxon>Metazoa</taxon>
        <taxon>Chordata</taxon>
        <taxon>Craniata</taxon>
        <taxon>Vertebrata</taxon>
        <taxon>Euteleostomi</taxon>
        <taxon>Actinopterygii</taxon>
        <taxon>Neopterygii</taxon>
        <taxon>Teleostei</taxon>
        <taxon>Ostariophysi</taxon>
        <taxon>Characiformes</taxon>
        <taxon>Characoidei</taxon>
        <taxon>Acestrorhamphidae</taxon>
        <taxon>Acestrorhamphinae</taxon>
        <taxon>Astyanax</taxon>
    </lineage>
</organism>
<gene>
    <name evidence="3" type="ORF">AMEX_G183</name>
</gene>
<feature type="transmembrane region" description="Helical" evidence="1">
    <location>
        <begin position="70"/>
        <end position="92"/>
    </location>
</feature>
<sequence length="227" mass="24246">MTLSLSPAAVCQCFTLVTLCTSIADPNWINVKNGTDDSKQLIYGVAFTLHAAQNLTNTGPLGGVNGWGMWLLYTLAAVCYGAVLLSSSSFLADFLGAGFTHSRLVALLHFSTALLCMVIVGVCGACLYVIQQNLQKGKLAWFWGQTVHTLSAQASELHASPGESLYIEILGLFFSILALVFSIKCPSQAVTSSQFLAVDSDDEERQPLTGAVGLDREDWVAGEESNS</sequence>
<feature type="chain" id="PRO_5035746649" evidence="2">
    <location>
        <begin position="21"/>
        <end position="227"/>
    </location>
</feature>
<keyword evidence="1" id="KW-0812">Transmembrane</keyword>
<comment type="caution">
    <text evidence="3">The sequence shown here is derived from an EMBL/GenBank/DDBJ whole genome shotgun (WGS) entry which is preliminary data.</text>
</comment>
<keyword evidence="1" id="KW-0472">Membrane</keyword>
<proteinExistence type="predicted"/>
<evidence type="ECO:0000256" key="1">
    <source>
        <dbReference type="SAM" id="Phobius"/>
    </source>
</evidence>
<feature type="signal peptide" evidence="2">
    <location>
        <begin position="1"/>
        <end position="20"/>
    </location>
</feature>
<accession>A0A8T2MC51</accession>
<protein>
    <submittedName>
        <fullName evidence="3">Uncharacterized protein</fullName>
    </submittedName>
</protein>